<protein>
    <recommendedName>
        <fullName evidence="4">F-box domain-containing protein</fullName>
    </recommendedName>
</protein>
<feature type="compositionally biased region" description="Acidic residues" evidence="1">
    <location>
        <begin position="438"/>
        <end position="484"/>
    </location>
</feature>
<comment type="caution">
    <text evidence="2">The sequence shown here is derived from an EMBL/GenBank/DDBJ whole genome shotgun (WGS) entry which is preliminary data.</text>
</comment>
<feature type="region of interest" description="Disordered" evidence="1">
    <location>
        <begin position="435"/>
        <end position="489"/>
    </location>
</feature>
<evidence type="ECO:0000313" key="2">
    <source>
        <dbReference type="EMBL" id="KAK7057561.1"/>
    </source>
</evidence>
<sequence>MRKTPNLADFDRQVKETPDLKLNEDWDLMYNFIHETVDNCRNIFMDNLELERLRSEVSQLKHANNVLLLKLAKHCRSDYSAFPDEILYAIFRAALPPTWLLYGTKSVAPYALNTLSSDIRIKSSIAAVCKSWNRVGTEILYERVILRRITQLPVLACALESRTGLGALIKHLDFDSFVPRGYSNLHKHETERILALCPNLSHLGFSPPCVGSRIPYSLPTVASSVTSVEYNRNIPYSAILPTLISLSPTLVCVTFALPKGHIDEHPVIEYPKLKALHLLVDNDSVVPPLKWSAPQLRHLWICGFDVTRELTATHLNSLFDACGPTITFLRIHSIGPIQDIQALLDRCPILEHLTLDFSPTMTHKQVKFLDFFIEYNDPPRPISPISKEDFPALENCRHLEVIMASLPYIPREAGEAIFHHFTDPTSVNGDAFVRYDTSEDYDPGEEESNDDSDSDYIFDSDEDDEGSDVDEESSESDEEDDSDSDTASCITVSDTGCLLDEFYQGEYWEIGRDEALTVFNRTRTS</sequence>
<gene>
    <name evidence="2" type="ORF">R3P38DRAFT_2680390</name>
</gene>
<dbReference type="AlphaFoldDB" id="A0AAW0DXL6"/>
<organism evidence="2 3">
    <name type="scientific">Favolaschia claudopus</name>
    <dbReference type="NCBI Taxonomy" id="2862362"/>
    <lineage>
        <taxon>Eukaryota</taxon>
        <taxon>Fungi</taxon>
        <taxon>Dikarya</taxon>
        <taxon>Basidiomycota</taxon>
        <taxon>Agaricomycotina</taxon>
        <taxon>Agaricomycetes</taxon>
        <taxon>Agaricomycetidae</taxon>
        <taxon>Agaricales</taxon>
        <taxon>Marasmiineae</taxon>
        <taxon>Mycenaceae</taxon>
        <taxon>Favolaschia</taxon>
    </lineage>
</organism>
<dbReference type="EMBL" id="JAWWNJ010000004">
    <property type="protein sequence ID" value="KAK7057561.1"/>
    <property type="molecule type" value="Genomic_DNA"/>
</dbReference>
<accession>A0AAW0DXL6</accession>
<proteinExistence type="predicted"/>
<name>A0AAW0DXL6_9AGAR</name>
<dbReference type="InterPro" id="IPR032675">
    <property type="entry name" value="LRR_dom_sf"/>
</dbReference>
<evidence type="ECO:0008006" key="4">
    <source>
        <dbReference type="Google" id="ProtNLM"/>
    </source>
</evidence>
<dbReference type="Proteomes" id="UP001362999">
    <property type="component" value="Unassembled WGS sequence"/>
</dbReference>
<dbReference type="SUPFAM" id="SSF52047">
    <property type="entry name" value="RNI-like"/>
    <property type="match status" value="1"/>
</dbReference>
<evidence type="ECO:0000256" key="1">
    <source>
        <dbReference type="SAM" id="MobiDB-lite"/>
    </source>
</evidence>
<evidence type="ECO:0000313" key="3">
    <source>
        <dbReference type="Proteomes" id="UP001362999"/>
    </source>
</evidence>
<reference evidence="2 3" key="1">
    <citation type="journal article" date="2024" name="J Genomics">
        <title>Draft genome sequencing and assembly of Favolaschia claudopus CIRM-BRFM 2984 isolated from oak limbs.</title>
        <authorList>
            <person name="Navarro D."/>
            <person name="Drula E."/>
            <person name="Chaduli D."/>
            <person name="Cazenave R."/>
            <person name="Ahrendt S."/>
            <person name="Wang J."/>
            <person name="Lipzen A."/>
            <person name="Daum C."/>
            <person name="Barry K."/>
            <person name="Grigoriev I.V."/>
            <person name="Favel A."/>
            <person name="Rosso M.N."/>
            <person name="Martin F."/>
        </authorList>
    </citation>
    <scope>NUCLEOTIDE SEQUENCE [LARGE SCALE GENOMIC DNA]</scope>
    <source>
        <strain evidence="2 3">CIRM-BRFM 2984</strain>
    </source>
</reference>
<dbReference type="Gene3D" id="3.80.10.10">
    <property type="entry name" value="Ribonuclease Inhibitor"/>
    <property type="match status" value="1"/>
</dbReference>
<keyword evidence="3" id="KW-1185">Reference proteome</keyword>